<keyword evidence="2" id="KW-1185">Reference proteome</keyword>
<evidence type="ECO:0000313" key="2">
    <source>
        <dbReference type="Proteomes" id="UP000027120"/>
    </source>
</evidence>
<dbReference type="EMBL" id="KK784901">
    <property type="protein sequence ID" value="KDO65883.1"/>
    <property type="molecule type" value="Genomic_DNA"/>
</dbReference>
<reference evidence="1 2" key="1">
    <citation type="submission" date="2014-04" db="EMBL/GenBank/DDBJ databases">
        <authorList>
            <consortium name="International Citrus Genome Consortium"/>
            <person name="Gmitter F."/>
            <person name="Chen C."/>
            <person name="Farmerie W."/>
            <person name="Harkins T."/>
            <person name="Desany B."/>
            <person name="Mohiuddin M."/>
            <person name="Kodira C."/>
            <person name="Borodovsky M."/>
            <person name="Lomsadze A."/>
            <person name="Burns P."/>
            <person name="Jenkins J."/>
            <person name="Prochnik S."/>
            <person name="Shu S."/>
            <person name="Chapman J."/>
            <person name="Pitluck S."/>
            <person name="Schmutz J."/>
            <person name="Rokhsar D."/>
        </authorList>
    </citation>
    <scope>NUCLEOTIDE SEQUENCE</scope>
</reference>
<protein>
    <submittedName>
        <fullName evidence="1">Uncharacterized protein</fullName>
    </submittedName>
</protein>
<dbReference type="AlphaFoldDB" id="A0A067FEV1"/>
<dbReference type="Proteomes" id="UP000027120">
    <property type="component" value="Unassembled WGS sequence"/>
</dbReference>
<accession>A0A067FEV1</accession>
<organism evidence="1 2">
    <name type="scientific">Citrus sinensis</name>
    <name type="common">Sweet orange</name>
    <name type="synonym">Citrus aurantium var. sinensis</name>
    <dbReference type="NCBI Taxonomy" id="2711"/>
    <lineage>
        <taxon>Eukaryota</taxon>
        <taxon>Viridiplantae</taxon>
        <taxon>Streptophyta</taxon>
        <taxon>Embryophyta</taxon>
        <taxon>Tracheophyta</taxon>
        <taxon>Spermatophyta</taxon>
        <taxon>Magnoliopsida</taxon>
        <taxon>eudicotyledons</taxon>
        <taxon>Gunneridae</taxon>
        <taxon>Pentapetalae</taxon>
        <taxon>rosids</taxon>
        <taxon>malvids</taxon>
        <taxon>Sapindales</taxon>
        <taxon>Rutaceae</taxon>
        <taxon>Aurantioideae</taxon>
        <taxon>Citrus</taxon>
    </lineage>
</organism>
<proteinExistence type="predicted"/>
<sequence length="77" mass="8781">MIRILCMSVNFTYTYHKNSKLISYCNLLNLYVPVGKLETMKSFINFVITAKTLEHCSKACNNDLEINSSTNLEITSP</sequence>
<evidence type="ECO:0000313" key="1">
    <source>
        <dbReference type="EMBL" id="KDO65883.1"/>
    </source>
</evidence>
<name>A0A067FEV1_CITSI</name>
<gene>
    <name evidence="1" type="ORF">CISIN_1g034979mg</name>
</gene>